<evidence type="ECO:0000256" key="2">
    <source>
        <dbReference type="ARBA" id="ARBA00022692"/>
    </source>
</evidence>
<dbReference type="InterPro" id="IPR052403">
    <property type="entry name" value="LINC-complex_assoc"/>
</dbReference>
<feature type="region of interest" description="Disordered" evidence="7">
    <location>
        <begin position="428"/>
        <end position="580"/>
    </location>
</feature>
<feature type="domain" description="Calponin-homology (CH)" evidence="8">
    <location>
        <begin position="184"/>
        <end position="286"/>
    </location>
</feature>
<dbReference type="AlphaFoldDB" id="A0A9Q0IQ29"/>
<dbReference type="GO" id="GO:0051015">
    <property type="term" value="F:actin filament binding"/>
    <property type="evidence" value="ECO:0007669"/>
    <property type="project" value="TreeGrafter"/>
</dbReference>
<feature type="region of interest" description="Disordered" evidence="7">
    <location>
        <begin position="1"/>
        <end position="29"/>
    </location>
</feature>
<keyword evidence="4" id="KW-1133">Transmembrane helix</keyword>
<dbReference type="SUPFAM" id="SSF47576">
    <property type="entry name" value="Calponin-homology domain, CH-domain"/>
    <property type="match status" value="1"/>
</dbReference>
<evidence type="ECO:0000256" key="1">
    <source>
        <dbReference type="ARBA" id="ARBA00004370"/>
    </source>
</evidence>
<dbReference type="InterPro" id="IPR036872">
    <property type="entry name" value="CH_dom_sf"/>
</dbReference>
<comment type="caution">
    <text evidence="9">The sequence shown here is derived from an EMBL/GenBank/DDBJ whole genome shotgun (WGS) entry which is preliminary data.</text>
</comment>
<reference evidence="9" key="1">
    <citation type="submission" date="2022-07" db="EMBL/GenBank/DDBJ databases">
        <title>Chromosome-level genome of Muraenolepis orangiensis.</title>
        <authorList>
            <person name="Kim J."/>
        </authorList>
    </citation>
    <scope>NUCLEOTIDE SEQUENCE</scope>
    <source>
        <strain evidence="9">KU_S4_2022</strain>
        <tissue evidence="9">Muscle</tissue>
    </source>
</reference>
<evidence type="ECO:0000256" key="6">
    <source>
        <dbReference type="ARBA" id="ARBA00023203"/>
    </source>
</evidence>
<evidence type="ECO:0000313" key="10">
    <source>
        <dbReference type="Proteomes" id="UP001148018"/>
    </source>
</evidence>
<dbReference type="GO" id="GO:0034993">
    <property type="term" value="C:meiotic nuclear membrane microtubule tethering complex"/>
    <property type="evidence" value="ECO:0007669"/>
    <property type="project" value="TreeGrafter"/>
</dbReference>
<dbReference type="GO" id="GO:0005737">
    <property type="term" value="C:cytoplasm"/>
    <property type="evidence" value="ECO:0007669"/>
    <property type="project" value="TreeGrafter"/>
</dbReference>
<feature type="compositionally biased region" description="Basic and acidic residues" evidence="7">
    <location>
        <begin position="513"/>
        <end position="529"/>
    </location>
</feature>
<keyword evidence="10" id="KW-1185">Reference proteome</keyword>
<keyword evidence="5" id="KW-0472">Membrane</keyword>
<dbReference type="PANTHER" id="PTHR47535">
    <property type="entry name" value="MUSCLE-SPECIFIC PROTEIN 300 KDA, ISOFORM G"/>
    <property type="match status" value="1"/>
</dbReference>
<dbReference type="PANTHER" id="PTHR47535:SF9">
    <property type="entry name" value="CALPONIN-HOMOLOGY (CH) DOMAIN-CONTAINING PROTEIN"/>
    <property type="match status" value="1"/>
</dbReference>
<keyword evidence="3" id="KW-0677">Repeat</keyword>
<evidence type="ECO:0000256" key="3">
    <source>
        <dbReference type="ARBA" id="ARBA00022737"/>
    </source>
</evidence>
<dbReference type="InterPro" id="IPR001715">
    <property type="entry name" value="CH_dom"/>
</dbReference>
<keyword evidence="2" id="KW-0812">Transmembrane</keyword>
<feature type="region of interest" description="Disordered" evidence="7">
    <location>
        <begin position="597"/>
        <end position="636"/>
    </location>
</feature>
<dbReference type="PROSITE" id="PS50021">
    <property type="entry name" value="CH"/>
    <property type="match status" value="2"/>
</dbReference>
<gene>
    <name evidence="9" type="ORF">NHX12_025681</name>
</gene>
<evidence type="ECO:0000256" key="7">
    <source>
        <dbReference type="SAM" id="MobiDB-lite"/>
    </source>
</evidence>
<dbReference type="InterPro" id="IPR001589">
    <property type="entry name" value="Actinin_actin-bd_CS"/>
</dbReference>
<dbReference type="Pfam" id="PF00307">
    <property type="entry name" value="CH"/>
    <property type="match status" value="2"/>
</dbReference>
<evidence type="ECO:0000259" key="8">
    <source>
        <dbReference type="PROSITE" id="PS50021"/>
    </source>
</evidence>
<accession>A0A9Q0IQ29</accession>
<dbReference type="PROSITE" id="PS00019">
    <property type="entry name" value="ACTININ_1"/>
    <property type="match status" value="1"/>
</dbReference>
<feature type="compositionally biased region" description="Polar residues" evidence="7">
    <location>
        <begin position="605"/>
        <end position="614"/>
    </location>
</feature>
<feature type="domain" description="Calponin-homology (CH)" evidence="8">
    <location>
        <begin position="29"/>
        <end position="136"/>
    </location>
</feature>
<dbReference type="EMBL" id="JANIIK010000042">
    <property type="protein sequence ID" value="KAJ3606160.1"/>
    <property type="molecule type" value="Genomic_DNA"/>
</dbReference>
<feature type="compositionally biased region" description="Basic and acidic residues" evidence="7">
    <location>
        <begin position="536"/>
        <end position="563"/>
    </location>
</feature>
<proteinExistence type="predicted"/>
<feature type="region of interest" description="Disordered" evidence="7">
    <location>
        <begin position="154"/>
        <end position="181"/>
    </location>
</feature>
<evidence type="ECO:0000313" key="9">
    <source>
        <dbReference type="EMBL" id="KAJ3606160.1"/>
    </source>
</evidence>
<sequence length="712" mass="79148">MEAAMEADGGHRPTGQTPDQKSPEGEKTAVQKQTFTRWMNVFLKRCDPPVEVQDLFLDVRDGKALMVLLEELSGCKLVYRFRPSSHRIFRLNNIAKALAFLDDRHVKLLGIDASSVADGVPHVVLQLMWNIISFFQIKEATRGLQRRLSSSLSSLSSSGDPASCDLSPSPGSFSSCTLPAKRRRPAREPRLRWRPMKALLRWVQSRTSRWRSGVAFLALIKSIDPGLVDLRGRLSREPQHNLEEAFRIAQDSLGIPALLEPQDVVCTSPDERSVVTYLSMFLEYHSDQDSALDIRLGPQVTEIQDYTPAEPGGYGGTPARQLEEEEEEEEAFSQSQIQTTEQLLWKRWSRRSSGEAFSPQSGMKPTLAARDAGVLSWMEEASEDHHVFRSSYVDRRVSQSSEDGRCRLDSDEEDAYSYILDLHRDTAHGHRALPGSPEGTAHGGWSRTPERRPKWGPKPLSPSSPALRNHGSDRRPARSLQNGIAEKRTEGRTQTEPGVADGRANRSWWPDTEDGRSEGTDGAASEREGGAAMDQQVEKLDHGEDKDEQGAEPRGERQTDVRLARPKWSKVNTLERPTEDSVFRDGSVVVTEETSGFRGRFGYGPTSSTASQPSPGRLSGESHGGDETAGIWKDSGPLKHAEGEIQARVDHESIHAKPPGSQTLDCRAAYVPEVREKGAAASSCDVTGLERDVLFGLWMFLFCYFLCVQIHL</sequence>
<comment type="subcellular location">
    <subcellularLocation>
        <location evidence="1">Membrane</location>
    </subcellularLocation>
</comment>
<dbReference type="GO" id="GO:0007097">
    <property type="term" value="P:nuclear migration"/>
    <property type="evidence" value="ECO:0007669"/>
    <property type="project" value="TreeGrafter"/>
</dbReference>
<dbReference type="Proteomes" id="UP001148018">
    <property type="component" value="Unassembled WGS sequence"/>
</dbReference>
<keyword evidence="6" id="KW-0009">Actin-binding</keyword>
<dbReference type="Gene3D" id="1.10.418.10">
    <property type="entry name" value="Calponin-like domain"/>
    <property type="match status" value="2"/>
</dbReference>
<dbReference type="SMART" id="SM00033">
    <property type="entry name" value="CH"/>
    <property type="match status" value="2"/>
</dbReference>
<dbReference type="OrthoDB" id="10017054at2759"/>
<dbReference type="GO" id="GO:0005640">
    <property type="term" value="C:nuclear outer membrane"/>
    <property type="evidence" value="ECO:0007669"/>
    <property type="project" value="TreeGrafter"/>
</dbReference>
<protein>
    <recommendedName>
        <fullName evidence="8">Calponin-homology (CH) domain-containing protein</fullName>
    </recommendedName>
</protein>
<evidence type="ECO:0000256" key="4">
    <source>
        <dbReference type="ARBA" id="ARBA00022989"/>
    </source>
</evidence>
<evidence type="ECO:0000256" key="5">
    <source>
        <dbReference type="ARBA" id="ARBA00023136"/>
    </source>
</evidence>
<name>A0A9Q0IQ29_9TELE</name>
<organism evidence="9 10">
    <name type="scientific">Muraenolepis orangiensis</name>
    <name type="common">Patagonian moray cod</name>
    <dbReference type="NCBI Taxonomy" id="630683"/>
    <lineage>
        <taxon>Eukaryota</taxon>
        <taxon>Metazoa</taxon>
        <taxon>Chordata</taxon>
        <taxon>Craniata</taxon>
        <taxon>Vertebrata</taxon>
        <taxon>Euteleostomi</taxon>
        <taxon>Actinopterygii</taxon>
        <taxon>Neopterygii</taxon>
        <taxon>Teleostei</taxon>
        <taxon>Neoteleostei</taxon>
        <taxon>Acanthomorphata</taxon>
        <taxon>Zeiogadaria</taxon>
        <taxon>Gadariae</taxon>
        <taxon>Gadiformes</taxon>
        <taxon>Muraenolepidoidei</taxon>
        <taxon>Muraenolepididae</taxon>
        <taxon>Muraenolepis</taxon>
    </lineage>
</organism>